<dbReference type="Pfam" id="PF14606">
    <property type="entry name" value="Lipase_GDSL_3"/>
    <property type="match status" value="1"/>
</dbReference>
<dbReference type="EMBL" id="JAMFLZ010000002">
    <property type="protein sequence ID" value="MCL6294260.1"/>
    <property type="molecule type" value="Genomic_DNA"/>
</dbReference>
<dbReference type="Pfam" id="PF14607">
    <property type="entry name" value="GxDLY"/>
    <property type="match status" value="1"/>
</dbReference>
<dbReference type="SUPFAM" id="SSF52266">
    <property type="entry name" value="SGNH hydrolase"/>
    <property type="match status" value="1"/>
</dbReference>
<protein>
    <submittedName>
        <fullName evidence="3">SGNH/GDSL hydrolase family protein</fullName>
    </submittedName>
</protein>
<proteinExistence type="predicted"/>
<dbReference type="CDD" id="cd01844">
    <property type="entry name" value="SGNH_hydrolase_like_6"/>
    <property type="match status" value="1"/>
</dbReference>
<gene>
    <name evidence="3" type="ORF">M3P09_04605</name>
</gene>
<evidence type="ECO:0000313" key="3">
    <source>
        <dbReference type="EMBL" id="MCL6294260.1"/>
    </source>
</evidence>
<evidence type="ECO:0000259" key="1">
    <source>
        <dbReference type="Pfam" id="PF14606"/>
    </source>
</evidence>
<dbReference type="Proteomes" id="UP001165381">
    <property type="component" value="Unassembled WGS sequence"/>
</dbReference>
<dbReference type="InterPro" id="IPR036514">
    <property type="entry name" value="SGNH_hydro_sf"/>
</dbReference>
<dbReference type="Gene3D" id="2.60.120.260">
    <property type="entry name" value="Galactose-binding domain-like"/>
    <property type="match status" value="1"/>
</dbReference>
<keyword evidence="4" id="KW-1185">Reference proteome</keyword>
<dbReference type="RefSeq" id="WP_249972200.1">
    <property type="nucleotide sequence ID" value="NZ_JAMFLZ010000002.1"/>
</dbReference>
<feature type="domain" description="SGNH hydrolase-type esterase" evidence="1">
    <location>
        <begin position="187"/>
        <end position="358"/>
    </location>
</feature>
<dbReference type="GO" id="GO:0016787">
    <property type="term" value="F:hydrolase activity"/>
    <property type="evidence" value="ECO:0007669"/>
    <property type="project" value="UniProtKB-KW"/>
</dbReference>
<evidence type="ECO:0000313" key="4">
    <source>
        <dbReference type="Proteomes" id="UP001165381"/>
    </source>
</evidence>
<evidence type="ECO:0000259" key="2">
    <source>
        <dbReference type="Pfam" id="PF14607"/>
    </source>
</evidence>
<keyword evidence="3" id="KW-0378">Hydrolase</keyword>
<dbReference type="InterPro" id="IPR032740">
    <property type="entry name" value="GxDLY"/>
</dbReference>
<dbReference type="Gene3D" id="3.40.50.1110">
    <property type="entry name" value="SGNH hydrolase"/>
    <property type="match status" value="1"/>
</dbReference>
<sequence>MAVKKHKAVFQYFFMTLFLSPLTFCNSQEQKTTTVYHGADFFILEGTKIADSLKENRYDRLPFSYKEIVRKPVWKLSKASAGMSIRFLSNSTSISVKWKVINNNVMNHMAETGIKGVDLYFNNMGSWQYLNTARPIGIENEYMLIENMPDEMREFKMYLPLYDGVENIEIGIDSTSVIKKPLKKNDRSIVFYGTSITQGGCASRPGMAHTNIISRKLNIDCINFGFSGNGKMEQPINNLIAEFNPLFYVIECLPNMTTEQVINRTIPLVKTIKEKQPETPIIFVENFLYESLALDKKEKTLIDEKNKALKIEYEKMIKSSFKHIFYISSENATGIDHEGTVDGVHFTDLGFMRYADFLIDKFVQFGLITKEKE</sequence>
<accession>A0ABT0QBC0</accession>
<name>A0ABT0QBC0_9FLAO</name>
<comment type="caution">
    <text evidence="3">The sequence shown here is derived from an EMBL/GenBank/DDBJ whole genome shotgun (WGS) entry which is preliminary data.</text>
</comment>
<reference evidence="3" key="1">
    <citation type="submission" date="2022-05" db="EMBL/GenBank/DDBJ databases">
        <authorList>
            <person name="Park J.-S."/>
        </authorList>
    </citation>
    <scope>NUCLEOTIDE SEQUENCE</scope>
    <source>
        <strain evidence="3">2012CJ34-3</strain>
    </source>
</reference>
<organism evidence="3 4">
    <name type="scientific">Jejuia spongiicola</name>
    <dbReference type="NCBI Taxonomy" id="2942207"/>
    <lineage>
        <taxon>Bacteria</taxon>
        <taxon>Pseudomonadati</taxon>
        <taxon>Bacteroidota</taxon>
        <taxon>Flavobacteriia</taxon>
        <taxon>Flavobacteriales</taxon>
        <taxon>Flavobacteriaceae</taxon>
        <taxon>Jejuia</taxon>
    </lineage>
</organism>
<dbReference type="InterPro" id="IPR013830">
    <property type="entry name" value="SGNH_hydro"/>
</dbReference>
<feature type="domain" description="SGNH hydrolase-type esterase N-terminal" evidence="2">
    <location>
        <begin position="45"/>
        <end position="177"/>
    </location>
</feature>